<sequence length="231" mass="25939">MLRASRSFCSAILSADLKAKFATTQFQNATEMLAVYTQLLQPARDLKSTMQQVKDENVQLDFDINQNKALDDRQKAAKSEQLAKNQAQVEKIAAELEAVSKTLDAQVFEKALESLAQDMPEGVFSIAEQVGSEMNEFKIISSPSMARSLRKIYFGDGEGDNSEVLFRTVERPASMFVVHGDVSEMLKKLPELFEERGTTVFDQRMLDKSKLETGNVDDNERKLMAQLEAQK</sequence>
<reference evidence="1" key="1">
    <citation type="submission" date="2021-01" db="EMBL/GenBank/DDBJ databases">
        <authorList>
            <person name="Corre E."/>
            <person name="Pelletier E."/>
            <person name="Niang G."/>
            <person name="Scheremetjew M."/>
            <person name="Finn R."/>
            <person name="Kale V."/>
            <person name="Holt S."/>
            <person name="Cochrane G."/>
            <person name="Meng A."/>
            <person name="Brown T."/>
            <person name="Cohen L."/>
        </authorList>
    </citation>
    <scope>NUCLEOTIDE SEQUENCE</scope>
    <source>
        <strain evidence="1">CCMP1594</strain>
    </source>
</reference>
<evidence type="ECO:0000313" key="1">
    <source>
        <dbReference type="EMBL" id="CAE0829882.1"/>
    </source>
</evidence>
<dbReference type="EMBL" id="HBJA01119642">
    <property type="protein sequence ID" value="CAE0829882.1"/>
    <property type="molecule type" value="Transcribed_RNA"/>
</dbReference>
<protein>
    <submittedName>
        <fullName evidence="1">Uncharacterized protein</fullName>
    </submittedName>
</protein>
<proteinExistence type="predicted"/>
<organism evidence="1">
    <name type="scientific">Eutreptiella gymnastica</name>
    <dbReference type="NCBI Taxonomy" id="73025"/>
    <lineage>
        <taxon>Eukaryota</taxon>
        <taxon>Discoba</taxon>
        <taxon>Euglenozoa</taxon>
        <taxon>Euglenida</taxon>
        <taxon>Spirocuta</taxon>
        <taxon>Euglenophyceae</taxon>
        <taxon>Eutreptiales</taxon>
        <taxon>Eutreptiaceae</taxon>
        <taxon>Eutreptiella</taxon>
    </lineage>
</organism>
<dbReference type="AlphaFoldDB" id="A0A7S4LHL5"/>
<name>A0A7S4LHL5_9EUGL</name>
<gene>
    <name evidence="1" type="ORF">EGYM00163_LOCUS41160</name>
</gene>
<accession>A0A7S4LHL5</accession>